<organism evidence="14 15">
    <name type="scientific">Leeia speluncae</name>
    <dbReference type="NCBI Taxonomy" id="2884804"/>
    <lineage>
        <taxon>Bacteria</taxon>
        <taxon>Pseudomonadati</taxon>
        <taxon>Pseudomonadota</taxon>
        <taxon>Betaproteobacteria</taxon>
        <taxon>Neisseriales</taxon>
        <taxon>Leeiaceae</taxon>
        <taxon>Leeia</taxon>
    </lineage>
</organism>
<keyword evidence="8 12" id="KW-0594">Phospholipid biosynthesis</keyword>
<dbReference type="InterPro" id="IPR003817">
    <property type="entry name" value="PS_Dcarbxylase"/>
</dbReference>
<evidence type="ECO:0000313" key="15">
    <source>
        <dbReference type="Proteomes" id="UP001165395"/>
    </source>
</evidence>
<dbReference type="Pfam" id="PF02666">
    <property type="entry name" value="PS_Dcarbxylase"/>
    <property type="match status" value="1"/>
</dbReference>
<keyword evidence="11 12" id="KW-0670">Pyruvate</keyword>
<feature type="modified residue" description="Pyruvic acid (Ser); by autocatalysis" evidence="12">
    <location>
        <position position="248"/>
    </location>
</feature>
<dbReference type="EMBL" id="JAJBZT010000011">
    <property type="protein sequence ID" value="MCB6184981.1"/>
    <property type="molecule type" value="Genomic_DNA"/>
</dbReference>
<dbReference type="HAMAP" id="MF_00662">
    <property type="entry name" value="PS_decarb_PSD_B_type1"/>
    <property type="match status" value="1"/>
</dbReference>
<keyword evidence="13" id="KW-1133">Transmembrane helix</keyword>
<keyword evidence="15" id="KW-1185">Reference proteome</keyword>
<keyword evidence="10 12" id="KW-1208">Phospholipid metabolism</keyword>
<accession>A0ABS8D9V4</accession>
<evidence type="ECO:0000256" key="2">
    <source>
        <dbReference type="ARBA" id="ARBA00022475"/>
    </source>
</evidence>
<comment type="caution">
    <text evidence="14">The sequence shown here is derived from an EMBL/GenBank/DDBJ whole genome shotgun (WGS) entry which is preliminary data.</text>
</comment>
<keyword evidence="9 12" id="KW-0456">Lyase</keyword>
<evidence type="ECO:0000256" key="4">
    <source>
        <dbReference type="ARBA" id="ARBA00022793"/>
    </source>
</evidence>
<dbReference type="GO" id="GO:0004609">
    <property type="term" value="F:phosphatidylserine decarboxylase activity"/>
    <property type="evidence" value="ECO:0007669"/>
    <property type="project" value="UniProtKB-EC"/>
</dbReference>
<comment type="pathway">
    <text evidence="12">Phospholipid metabolism; phosphatidylethanolamine biosynthesis; phosphatidylethanolamine from CDP-diacylglycerol: step 2/2.</text>
</comment>
<gene>
    <name evidence="14" type="primary">asd</name>
    <name evidence="12" type="synonym">psd</name>
    <name evidence="14" type="ORF">LIN78_15650</name>
</gene>
<keyword evidence="13" id="KW-0812">Transmembrane</keyword>
<dbReference type="PANTHER" id="PTHR10067">
    <property type="entry name" value="PHOSPHATIDYLSERINE DECARBOXYLASE"/>
    <property type="match status" value="1"/>
</dbReference>
<evidence type="ECO:0000313" key="14">
    <source>
        <dbReference type="EMBL" id="MCB6184981.1"/>
    </source>
</evidence>
<protein>
    <recommendedName>
        <fullName evidence="12">Phosphatidylserine decarboxylase proenzyme</fullName>
        <ecNumber evidence="12">4.1.1.65</ecNumber>
    </recommendedName>
    <component>
        <recommendedName>
            <fullName evidence="12">Phosphatidylserine decarboxylase alpha chain</fullName>
        </recommendedName>
    </component>
    <component>
        <recommendedName>
            <fullName evidence="12">Phosphatidylserine decarboxylase beta chain</fullName>
        </recommendedName>
    </component>
</protein>
<feature type="site" description="Cleavage (non-hydrolytic); by autocatalysis" evidence="12">
    <location>
        <begin position="247"/>
        <end position="248"/>
    </location>
</feature>
<reference evidence="14" key="1">
    <citation type="submission" date="2021-10" db="EMBL/GenBank/DDBJ databases">
        <title>The complete genome sequence of Leeia sp. TBRC 13508.</title>
        <authorList>
            <person name="Charoenyingcharoen P."/>
            <person name="Yukphan P."/>
        </authorList>
    </citation>
    <scope>NUCLEOTIDE SEQUENCE</scope>
    <source>
        <strain evidence="14">TBRC 13508</strain>
    </source>
</reference>
<dbReference type="InterPro" id="IPR033178">
    <property type="entry name" value="PSD_type1_pro"/>
</dbReference>
<feature type="active site" description="Charge relay system; for autoendoproteolytic cleavage activity" evidence="12">
    <location>
        <position position="248"/>
    </location>
</feature>
<comment type="function">
    <text evidence="12">Catalyzes the formation of phosphatidylethanolamine (PtdEtn) from phosphatidylserine (PtdSer).</text>
</comment>
<feature type="chain" id="PRO_5044916893" description="Phosphatidylserine decarboxylase alpha chain" evidence="12">
    <location>
        <begin position="248"/>
        <end position="281"/>
    </location>
</feature>
<dbReference type="PANTHER" id="PTHR10067:SF6">
    <property type="entry name" value="PHOSPHATIDYLSERINE DECARBOXYLASE PROENZYME, MITOCHONDRIAL"/>
    <property type="match status" value="1"/>
</dbReference>
<evidence type="ECO:0000256" key="6">
    <source>
        <dbReference type="ARBA" id="ARBA00023136"/>
    </source>
</evidence>
<dbReference type="RefSeq" id="WP_227181798.1">
    <property type="nucleotide sequence ID" value="NZ_JAJBZT010000011.1"/>
</dbReference>
<comment type="catalytic activity">
    <reaction evidence="12">
        <text>a 1,2-diacyl-sn-glycero-3-phospho-L-serine + H(+) = a 1,2-diacyl-sn-glycero-3-phosphoethanolamine + CO2</text>
        <dbReference type="Rhea" id="RHEA:20828"/>
        <dbReference type="ChEBI" id="CHEBI:15378"/>
        <dbReference type="ChEBI" id="CHEBI:16526"/>
        <dbReference type="ChEBI" id="CHEBI:57262"/>
        <dbReference type="ChEBI" id="CHEBI:64612"/>
        <dbReference type="EC" id="4.1.1.65"/>
    </reaction>
</comment>
<keyword evidence="2 12" id="KW-1003">Cell membrane</keyword>
<feature type="chain" id="PRO_5044916892" description="Phosphatidylserine decarboxylase beta chain" evidence="12">
    <location>
        <begin position="1"/>
        <end position="247"/>
    </location>
</feature>
<evidence type="ECO:0000256" key="3">
    <source>
        <dbReference type="ARBA" id="ARBA00022516"/>
    </source>
</evidence>
<evidence type="ECO:0000256" key="5">
    <source>
        <dbReference type="ARBA" id="ARBA00023098"/>
    </source>
</evidence>
<keyword evidence="6 12" id="KW-0472">Membrane</keyword>
<comment type="PTM">
    <text evidence="12">Is synthesized initially as an inactive proenzyme. Formation of the active enzyme involves a self-maturation process in which the active site pyruvoyl group is generated from an internal serine residue via an autocatalytic post-translational modification. Two non-identical subunits are generated from the proenzyme in this reaction, and the pyruvate is formed at the N-terminus of the alpha chain, which is derived from the carboxyl end of the proenzyme. The autoendoproteolytic cleavage occurs by a canonical serine protease mechanism, in which the side chain hydroxyl group of the serine supplies its oxygen atom to form the C-terminus of the beta chain, while the remainder of the serine residue undergoes an oxidative deamination to produce ammonia and the pyruvoyl prosthetic group on the alpha chain. During this reaction, the Ser that is part of the protease active site of the proenzyme becomes the pyruvoyl prosthetic group, which constitutes an essential element of the active site of the mature decarboxylase.</text>
</comment>
<dbReference type="EC" id="4.1.1.65" evidence="12"/>
<evidence type="ECO:0000256" key="10">
    <source>
        <dbReference type="ARBA" id="ARBA00023264"/>
    </source>
</evidence>
<evidence type="ECO:0000256" key="8">
    <source>
        <dbReference type="ARBA" id="ARBA00023209"/>
    </source>
</evidence>
<proteinExistence type="inferred from homology"/>
<feature type="active site" description="Schiff-base intermediate with substrate; via pyruvic acid; for decarboxylase activity" evidence="12">
    <location>
        <position position="248"/>
    </location>
</feature>
<keyword evidence="7 12" id="KW-0865">Zymogen</keyword>
<feature type="transmembrane region" description="Helical" evidence="13">
    <location>
        <begin position="194"/>
        <end position="214"/>
    </location>
</feature>
<evidence type="ECO:0000256" key="9">
    <source>
        <dbReference type="ARBA" id="ARBA00023239"/>
    </source>
</evidence>
<keyword evidence="4 12" id="KW-0210">Decarboxylase</keyword>
<evidence type="ECO:0000256" key="12">
    <source>
        <dbReference type="HAMAP-Rule" id="MF_00662"/>
    </source>
</evidence>
<evidence type="ECO:0000256" key="13">
    <source>
        <dbReference type="SAM" id="Phobius"/>
    </source>
</evidence>
<dbReference type="Proteomes" id="UP001165395">
    <property type="component" value="Unassembled WGS sequence"/>
</dbReference>
<evidence type="ECO:0000256" key="11">
    <source>
        <dbReference type="ARBA" id="ARBA00023317"/>
    </source>
</evidence>
<dbReference type="NCBIfam" id="TIGR00163">
    <property type="entry name" value="PS_decarb"/>
    <property type="match status" value="1"/>
</dbReference>
<comment type="subunit">
    <text evidence="12">Heterodimer of a large membrane-associated beta subunit and a small pyruvoyl-containing alpha subunit.</text>
</comment>
<evidence type="ECO:0000256" key="1">
    <source>
        <dbReference type="ARBA" id="ARBA00005189"/>
    </source>
</evidence>
<keyword evidence="5 12" id="KW-0443">Lipid metabolism</keyword>
<dbReference type="InterPro" id="IPR033177">
    <property type="entry name" value="PSD-B"/>
</dbReference>
<keyword evidence="3 12" id="KW-0444">Lipid biosynthesis</keyword>
<feature type="active site" description="Charge relay system; for autoendoproteolytic cleavage activity" evidence="12">
    <location>
        <position position="145"/>
    </location>
</feature>
<name>A0ABS8D9V4_9NEIS</name>
<comment type="subcellular location">
    <subcellularLocation>
        <location evidence="12">Cell membrane</location>
        <topology evidence="12">Peripheral membrane protein</topology>
    </subcellularLocation>
</comment>
<comment type="similarity">
    <text evidence="12">Belongs to the phosphatidylserine decarboxylase family. PSD-B subfamily. Prokaryotic type I sub-subfamily.</text>
</comment>
<comment type="pathway">
    <text evidence="1">Lipid metabolism.</text>
</comment>
<feature type="active site" description="Charge relay system; for autoendoproteolytic cleavage activity" evidence="12">
    <location>
        <position position="88"/>
    </location>
</feature>
<evidence type="ECO:0000256" key="7">
    <source>
        <dbReference type="ARBA" id="ARBA00023145"/>
    </source>
</evidence>
<sequence>MSKWLFVKLQHILPKLLITQLFGYFASLKAGALTHFVIRRFIKQYNVDMNEALESKPSAFPTFNQFFTRELRPGLRPLANADLICPVDGRISQFGKIQKDQIFQAKGKSYSLNALLGGKDKTAVQYENGLFATVYLSPKDYHRIHMPCDGKLVSMSLVPGALFSVNPTTVEGVDALFARNERLVCHFESPNGPFVLILVGATIVGSIATVWHGVVNQKRGSEVKTWTYENQDISLKKGDEMGRFLLGSTIILLTPPNTMAFNPSWEPMKLVKLGEEMLNIK</sequence>
<comment type="cofactor">
    <cofactor evidence="12">
        <name>pyruvate</name>
        <dbReference type="ChEBI" id="CHEBI:15361"/>
    </cofactor>
    <text evidence="12">Binds 1 pyruvoyl group covalently per subunit.</text>
</comment>